<sequence>MNNLQAKYWYDVAMAATEDTKDAPKAAKMLEEQFGVKIATVGDIYKIQRQMYDLMTTDQQEQDYKESLQNLETTRPPKMTIAKAKNRYDAQERWQEKVGLVSKSYKLKKDLVDDFAKKCKENGESQAAAITRLMEQYIYGGDADV</sequence>
<organism evidence="1 2">
    <name type="scientific">Eubacterium barkeri</name>
    <name type="common">Clostridium barkeri</name>
    <dbReference type="NCBI Taxonomy" id="1528"/>
    <lineage>
        <taxon>Bacteria</taxon>
        <taxon>Bacillati</taxon>
        <taxon>Bacillota</taxon>
        <taxon>Clostridia</taxon>
        <taxon>Eubacteriales</taxon>
        <taxon>Eubacteriaceae</taxon>
        <taxon>Eubacterium</taxon>
    </lineage>
</organism>
<gene>
    <name evidence="1" type="ORF">SAMN04488579_12424</name>
</gene>
<evidence type="ECO:0000313" key="2">
    <source>
        <dbReference type="Proteomes" id="UP000199652"/>
    </source>
</evidence>
<accession>A0A1H3INW8</accession>
<proteinExistence type="predicted"/>
<dbReference type="STRING" id="1528.SAMN04488579_12424"/>
<dbReference type="RefSeq" id="WP_090246704.1">
    <property type="nucleotide sequence ID" value="NZ_FNOU01000024.1"/>
</dbReference>
<dbReference type="EMBL" id="FNOU01000024">
    <property type="protein sequence ID" value="SDY29400.1"/>
    <property type="molecule type" value="Genomic_DNA"/>
</dbReference>
<name>A0A1H3INW8_EUBBA</name>
<dbReference type="OrthoDB" id="1655841at2"/>
<evidence type="ECO:0000313" key="1">
    <source>
        <dbReference type="EMBL" id="SDY29400.1"/>
    </source>
</evidence>
<keyword evidence="2" id="KW-1185">Reference proteome</keyword>
<protein>
    <submittedName>
        <fullName evidence="1">Uncharacterized protein</fullName>
    </submittedName>
</protein>
<reference evidence="2" key="1">
    <citation type="submission" date="2016-10" db="EMBL/GenBank/DDBJ databases">
        <authorList>
            <person name="Varghese N."/>
            <person name="Submissions S."/>
        </authorList>
    </citation>
    <scope>NUCLEOTIDE SEQUENCE [LARGE SCALE GENOMIC DNA]</scope>
    <source>
        <strain evidence="2">VPI 5359</strain>
    </source>
</reference>
<dbReference type="AlphaFoldDB" id="A0A1H3INW8"/>
<dbReference type="Proteomes" id="UP000199652">
    <property type="component" value="Unassembled WGS sequence"/>
</dbReference>